<dbReference type="InterPro" id="IPR013083">
    <property type="entry name" value="Znf_RING/FYVE/PHD"/>
</dbReference>
<evidence type="ECO:0000313" key="3">
    <source>
        <dbReference type="Proteomes" id="UP000015105"/>
    </source>
</evidence>
<dbReference type="Proteomes" id="UP000015105">
    <property type="component" value="Chromosome 7D"/>
</dbReference>
<feature type="compositionally biased region" description="Gly residues" evidence="1">
    <location>
        <begin position="144"/>
        <end position="156"/>
    </location>
</feature>
<organism evidence="2 3">
    <name type="scientific">Aegilops tauschii subsp. strangulata</name>
    <name type="common">Goatgrass</name>
    <dbReference type="NCBI Taxonomy" id="200361"/>
    <lineage>
        <taxon>Eukaryota</taxon>
        <taxon>Viridiplantae</taxon>
        <taxon>Streptophyta</taxon>
        <taxon>Embryophyta</taxon>
        <taxon>Tracheophyta</taxon>
        <taxon>Spermatophyta</taxon>
        <taxon>Magnoliopsida</taxon>
        <taxon>Liliopsida</taxon>
        <taxon>Poales</taxon>
        <taxon>Poaceae</taxon>
        <taxon>BOP clade</taxon>
        <taxon>Pooideae</taxon>
        <taxon>Triticodae</taxon>
        <taxon>Triticeae</taxon>
        <taxon>Triticinae</taxon>
        <taxon>Aegilops</taxon>
    </lineage>
</organism>
<dbReference type="EnsemblPlants" id="AET7Gv20953500.2">
    <property type="protein sequence ID" value="AET7Gv20953500.2"/>
    <property type="gene ID" value="AET7Gv20953500"/>
</dbReference>
<proteinExistence type="predicted"/>
<feature type="region of interest" description="Disordered" evidence="1">
    <location>
        <begin position="1"/>
        <end position="25"/>
    </location>
</feature>
<reference evidence="3" key="1">
    <citation type="journal article" date="2014" name="Science">
        <title>Ancient hybridizations among the ancestral genomes of bread wheat.</title>
        <authorList>
            <consortium name="International Wheat Genome Sequencing Consortium,"/>
            <person name="Marcussen T."/>
            <person name="Sandve S.R."/>
            <person name="Heier L."/>
            <person name="Spannagl M."/>
            <person name="Pfeifer M."/>
            <person name="Jakobsen K.S."/>
            <person name="Wulff B.B."/>
            <person name="Steuernagel B."/>
            <person name="Mayer K.F."/>
            <person name="Olsen O.A."/>
        </authorList>
    </citation>
    <scope>NUCLEOTIDE SEQUENCE [LARGE SCALE GENOMIC DNA]</scope>
    <source>
        <strain evidence="3">cv. AL8/78</strain>
    </source>
</reference>
<accession>A0A453SIW7</accession>
<evidence type="ECO:0000313" key="2">
    <source>
        <dbReference type="EnsemblPlants" id="AET7Gv20953500.2"/>
    </source>
</evidence>
<sequence>VPLLQRRRRRHGGARRRVLPRHRRGRPGVARGALLPLLLRRLFEEEEHHFTHSDISPDFDIESQTLTPAPGSPFSFDSDHDLDLDLSLGLGRLSPSFLRMRSPSPARSPPFWDCLEEDLADDLADGLEWEEIADADDAGDASVPGGGGGGGAGGGGDADADVFGFLSEREILGVMEGIDSGEDESMFSDEPPFDFGDEGPELDDIFRSVGWEVLPVPLDDDEFEVLPGHMADVTVGGAPPAARAAVERLQVVAISGEEAAQGCAVCKDGIVQGELATRLPCAHFYHGAAFCWWFHSTVGHTYADVSMGCLVASLGCNPIQVM</sequence>
<reference evidence="2" key="3">
    <citation type="journal article" date="2017" name="Nature">
        <title>Genome sequence of the progenitor of the wheat D genome Aegilops tauschii.</title>
        <authorList>
            <person name="Luo M.C."/>
            <person name="Gu Y.Q."/>
            <person name="Puiu D."/>
            <person name="Wang H."/>
            <person name="Twardziok S.O."/>
            <person name="Deal K.R."/>
            <person name="Huo N."/>
            <person name="Zhu T."/>
            <person name="Wang L."/>
            <person name="Wang Y."/>
            <person name="McGuire P.E."/>
            <person name="Liu S."/>
            <person name="Long H."/>
            <person name="Ramasamy R.K."/>
            <person name="Rodriguez J.C."/>
            <person name="Van S.L."/>
            <person name="Yuan L."/>
            <person name="Wang Z."/>
            <person name="Xia Z."/>
            <person name="Xiao L."/>
            <person name="Anderson O.D."/>
            <person name="Ouyang S."/>
            <person name="Liang Y."/>
            <person name="Zimin A.V."/>
            <person name="Pertea G."/>
            <person name="Qi P."/>
            <person name="Bennetzen J.L."/>
            <person name="Dai X."/>
            <person name="Dawson M.W."/>
            <person name="Muller H.G."/>
            <person name="Kugler K."/>
            <person name="Rivarola-Duarte L."/>
            <person name="Spannagl M."/>
            <person name="Mayer K.F.X."/>
            <person name="Lu F.H."/>
            <person name="Bevan M.W."/>
            <person name="Leroy P."/>
            <person name="Li P."/>
            <person name="You F.M."/>
            <person name="Sun Q."/>
            <person name="Liu Z."/>
            <person name="Lyons E."/>
            <person name="Wicker T."/>
            <person name="Salzberg S.L."/>
            <person name="Devos K.M."/>
            <person name="Dvorak J."/>
        </authorList>
    </citation>
    <scope>NUCLEOTIDE SEQUENCE [LARGE SCALE GENOMIC DNA]</scope>
    <source>
        <strain evidence="2">cv. AL8/78</strain>
    </source>
</reference>
<reference evidence="2" key="5">
    <citation type="journal article" date="2021" name="G3 (Bethesda)">
        <title>Aegilops tauschii genome assembly Aet v5.0 features greater sequence contiguity and improved annotation.</title>
        <authorList>
            <person name="Wang L."/>
            <person name="Zhu T."/>
            <person name="Rodriguez J.C."/>
            <person name="Deal K.R."/>
            <person name="Dubcovsky J."/>
            <person name="McGuire P.E."/>
            <person name="Lux T."/>
            <person name="Spannagl M."/>
            <person name="Mayer K.F.X."/>
            <person name="Baldrich P."/>
            <person name="Meyers B.C."/>
            <person name="Huo N."/>
            <person name="Gu Y.Q."/>
            <person name="Zhou H."/>
            <person name="Devos K.M."/>
            <person name="Bennetzen J.L."/>
            <person name="Unver T."/>
            <person name="Budak H."/>
            <person name="Gulick P.J."/>
            <person name="Galiba G."/>
            <person name="Kalapos B."/>
            <person name="Nelson D.R."/>
            <person name="Li P."/>
            <person name="You F.M."/>
            <person name="Luo M.C."/>
            <person name="Dvorak J."/>
        </authorList>
    </citation>
    <scope>NUCLEOTIDE SEQUENCE [LARGE SCALE GENOMIC DNA]</scope>
    <source>
        <strain evidence="2">cv. AL8/78</strain>
    </source>
</reference>
<feature type="region of interest" description="Disordered" evidence="1">
    <location>
        <begin position="137"/>
        <end position="156"/>
    </location>
</feature>
<reference evidence="2" key="4">
    <citation type="submission" date="2019-03" db="UniProtKB">
        <authorList>
            <consortium name="EnsemblPlants"/>
        </authorList>
    </citation>
    <scope>IDENTIFICATION</scope>
</reference>
<reference evidence="3" key="2">
    <citation type="journal article" date="2017" name="Nat. Plants">
        <title>The Aegilops tauschii genome reveals multiple impacts of transposons.</title>
        <authorList>
            <person name="Zhao G."/>
            <person name="Zou C."/>
            <person name="Li K."/>
            <person name="Wang K."/>
            <person name="Li T."/>
            <person name="Gao L."/>
            <person name="Zhang X."/>
            <person name="Wang H."/>
            <person name="Yang Z."/>
            <person name="Liu X."/>
            <person name="Jiang W."/>
            <person name="Mao L."/>
            <person name="Kong X."/>
            <person name="Jiao Y."/>
            <person name="Jia J."/>
        </authorList>
    </citation>
    <scope>NUCLEOTIDE SEQUENCE [LARGE SCALE GENOMIC DNA]</scope>
    <source>
        <strain evidence="3">cv. AL8/78</strain>
    </source>
</reference>
<protein>
    <recommendedName>
        <fullName evidence="4">RING-type domain-containing protein</fullName>
    </recommendedName>
</protein>
<name>A0A453SIW7_AEGTS</name>
<evidence type="ECO:0000256" key="1">
    <source>
        <dbReference type="SAM" id="MobiDB-lite"/>
    </source>
</evidence>
<evidence type="ECO:0008006" key="4">
    <source>
        <dbReference type="Google" id="ProtNLM"/>
    </source>
</evidence>
<dbReference type="Gene3D" id="3.30.40.10">
    <property type="entry name" value="Zinc/RING finger domain, C3HC4 (zinc finger)"/>
    <property type="match status" value="1"/>
</dbReference>
<dbReference type="SUPFAM" id="SSF57850">
    <property type="entry name" value="RING/U-box"/>
    <property type="match status" value="1"/>
</dbReference>
<keyword evidence="3" id="KW-1185">Reference proteome</keyword>
<dbReference type="AlphaFoldDB" id="A0A453SIW7"/>
<dbReference type="Gramene" id="AET7Gv20953500.2">
    <property type="protein sequence ID" value="AET7Gv20953500.2"/>
    <property type="gene ID" value="AET7Gv20953500"/>
</dbReference>